<sequence length="81" mass="9485">MTEVIEFSLRESVGTRREEGIRNSSRIQLVEATELATLLCCQLERGYPVRKQQVILCWHLQNTPLIVWLEYSFVAIYLSQK</sequence>
<name>C4J7L6_MAIZE</name>
<organism evidence="1">
    <name type="scientific">Zea mays</name>
    <name type="common">Maize</name>
    <dbReference type="NCBI Taxonomy" id="4577"/>
    <lineage>
        <taxon>Eukaryota</taxon>
        <taxon>Viridiplantae</taxon>
        <taxon>Streptophyta</taxon>
        <taxon>Embryophyta</taxon>
        <taxon>Tracheophyta</taxon>
        <taxon>Spermatophyta</taxon>
        <taxon>Magnoliopsida</taxon>
        <taxon>Liliopsida</taxon>
        <taxon>Poales</taxon>
        <taxon>Poaceae</taxon>
        <taxon>PACMAD clade</taxon>
        <taxon>Panicoideae</taxon>
        <taxon>Andropogonodae</taxon>
        <taxon>Andropogoneae</taxon>
        <taxon>Tripsacinae</taxon>
        <taxon>Zea</taxon>
    </lineage>
</organism>
<dbReference type="HOGENOM" id="CLU_2577361_0_0_1"/>
<protein>
    <submittedName>
        <fullName evidence="1">Uncharacterized protein</fullName>
    </submittedName>
</protein>
<reference evidence="1" key="2">
    <citation type="submission" date="2012-06" db="EMBL/GenBank/DDBJ databases">
        <authorList>
            <person name="Yu Y."/>
            <person name="Currie J."/>
            <person name="Lomeli R."/>
            <person name="Angelova A."/>
            <person name="Collura K."/>
            <person name="Wissotski M."/>
            <person name="Campos D."/>
            <person name="Kudrna D."/>
            <person name="Golser W."/>
            <person name="Ashely E."/>
            <person name="Descour A."/>
            <person name="Fernandes J."/>
            <person name="Soderlund C."/>
            <person name="Walbot V."/>
        </authorList>
    </citation>
    <scope>NUCLEOTIDE SEQUENCE</scope>
    <source>
        <strain evidence="1">B73</strain>
    </source>
</reference>
<proteinExistence type="evidence at transcript level"/>
<dbReference type="AlphaFoldDB" id="C4J7L6"/>
<reference evidence="1" key="1">
    <citation type="journal article" date="2009" name="PLoS Genet.">
        <title>Sequencing, mapping, and analysis of 27,455 maize full-length cDNAs.</title>
        <authorList>
            <person name="Soderlund C."/>
            <person name="Descour A."/>
            <person name="Kudrna D."/>
            <person name="Bomhoff M."/>
            <person name="Boyd L."/>
            <person name="Currie J."/>
            <person name="Angelova A."/>
            <person name="Collura K."/>
            <person name="Wissotski M."/>
            <person name="Ashley E."/>
            <person name="Morrow D."/>
            <person name="Fernandes J."/>
            <person name="Walbot V."/>
            <person name="Yu Y."/>
        </authorList>
    </citation>
    <scope>NUCLEOTIDE SEQUENCE</scope>
    <source>
        <strain evidence="1">B73</strain>
    </source>
</reference>
<accession>C4J7L6</accession>
<evidence type="ECO:0000313" key="1">
    <source>
        <dbReference type="EMBL" id="ACR37166.1"/>
    </source>
</evidence>
<dbReference type="EMBL" id="BT086813">
    <property type="protein sequence ID" value="ACR37166.1"/>
    <property type="molecule type" value="mRNA"/>
</dbReference>